<accession>A0ABS0X0W7</accession>
<evidence type="ECO:0000313" key="2">
    <source>
        <dbReference type="Proteomes" id="UP000634780"/>
    </source>
</evidence>
<gene>
    <name evidence="1" type="ORF">JGB26_06830</name>
</gene>
<evidence type="ECO:0008006" key="3">
    <source>
        <dbReference type="Google" id="ProtNLM"/>
    </source>
</evidence>
<sequence>MLIRASRTTGLLALVVWSVTVAGTLSGCGSEKKEGTDGGTHVGDRARQVAAAWDGSKAAGAWRHGYYPMGEAVQLPKGGLRGRADQLAYRNETFVLRGELPATAPRGGRVTWANGRSLTRPLAEADKAYKALARARVDGPHLTVTGAKLGQMTLPTSRGPAKVPAWLFTLEGYAAPLKRAAAIPSKLPTPPVKPARDLPGSPLDQLLQIAADGRTVTVIALHGACDDGPQVDVLETRGSVVLSASVKNPDDGDCTKQAKKRRVTVHLDHPVGDRVLLDAHMGRPLSYGQPQGPSPSWS</sequence>
<dbReference type="PROSITE" id="PS51257">
    <property type="entry name" value="PROKAR_LIPOPROTEIN"/>
    <property type="match status" value="1"/>
</dbReference>
<organism evidence="1 2">
    <name type="scientific">Streptomyces flavofungini</name>
    <dbReference type="NCBI Taxonomy" id="68200"/>
    <lineage>
        <taxon>Bacteria</taxon>
        <taxon>Bacillati</taxon>
        <taxon>Actinomycetota</taxon>
        <taxon>Actinomycetes</taxon>
        <taxon>Kitasatosporales</taxon>
        <taxon>Streptomycetaceae</taxon>
        <taxon>Streptomyces</taxon>
    </lineage>
</organism>
<evidence type="ECO:0000313" key="1">
    <source>
        <dbReference type="EMBL" id="MBJ3806835.1"/>
    </source>
</evidence>
<keyword evidence="2" id="KW-1185">Reference proteome</keyword>
<comment type="caution">
    <text evidence="1">The sequence shown here is derived from an EMBL/GenBank/DDBJ whole genome shotgun (WGS) entry which is preliminary data.</text>
</comment>
<dbReference type="Proteomes" id="UP000634780">
    <property type="component" value="Unassembled WGS sequence"/>
</dbReference>
<reference evidence="1 2" key="1">
    <citation type="submission" date="2020-12" db="EMBL/GenBank/DDBJ databases">
        <title>Streptomyces typhae sp. nov., a novel endophytic actinomycete isolated from the root of cattail pollen (Typha angustifolia L.).</title>
        <authorList>
            <person name="Peng C."/>
            <person name="Liu C."/>
        </authorList>
    </citation>
    <scope>NUCLEOTIDE SEQUENCE [LARGE SCALE GENOMIC DNA]</scope>
    <source>
        <strain evidence="1 2">JCM 4753</strain>
    </source>
</reference>
<dbReference type="EMBL" id="JAEKOZ010000003">
    <property type="protein sequence ID" value="MBJ3806835.1"/>
    <property type="molecule type" value="Genomic_DNA"/>
</dbReference>
<proteinExistence type="predicted"/>
<protein>
    <recommendedName>
        <fullName evidence="3">Lipoprotein</fullName>
    </recommendedName>
</protein>
<name>A0ABS0X0W7_9ACTN</name>
<dbReference type="RefSeq" id="WP_190116482.1">
    <property type="nucleotide sequence ID" value="NZ_BMVR01000005.1"/>
</dbReference>